<protein>
    <submittedName>
        <fullName evidence="5">Linear amide C-N hydrolase</fullName>
    </submittedName>
</protein>
<keyword evidence="3" id="KW-0812">Transmembrane</keyword>
<name>A0A9D1LNU0_9FIRM</name>
<evidence type="ECO:0000259" key="4">
    <source>
        <dbReference type="Pfam" id="PF02275"/>
    </source>
</evidence>
<organism evidence="5 6">
    <name type="scientific">Candidatus Alloenteromonas pullicola</name>
    <dbReference type="NCBI Taxonomy" id="2840784"/>
    <lineage>
        <taxon>Bacteria</taxon>
        <taxon>Bacillati</taxon>
        <taxon>Bacillota</taxon>
        <taxon>Bacillota incertae sedis</taxon>
        <taxon>Candidatus Alloenteromonas</taxon>
    </lineage>
</organism>
<dbReference type="InterPro" id="IPR029055">
    <property type="entry name" value="Ntn_hydrolases_N"/>
</dbReference>
<evidence type="ECO:0000256" key="1">
    <source>
        <dbReference type="ARBA" id="ARBA00006625"/>
    </source>
</evidence>
<dbReference type="InterPro" id="IPR029132">
    <property type="entry name" value="CBAH/NAAA_C"/>
</dbReference>
<evidence type="ECO:0000256" key="2">
    <source>
        <dbReference type="ARBA" id="ARBA00022801"/>
    </source>
</evidence>
<sequence>MHMKLIAKIGIGIGVGVVAIAAVGTATVYGLWHNELNSMFSIKKVVDAHPDNKAGAVYEMTMDGGFYFDDFLKQGGASNDGDLIDFIVSNLTKGLFEVHLDQPEVGCSSFTCTDENGNNLFGRNYDFSSTNSLILHTNPGNGRHATISSVDLQFLGLGDGINSLMDKATAIAAAYAPLDGMNDAGVSCGIYMSYQGPGDVSISTDQNTDKPDLTSTTMLRLILDYADDVDEAIELVRQYDFHDSANSSFHYMVADKSGKSAILEWVADGVTDSTDTDGSNRSLRVYYNDADSALGEKEAANNFQYITNFIVTPGYYDGEPADSMKGKDRYDYIPATINPDGNNPEGKFSKEGALGLLQDLGRRYWNAQVGSDSNNITVWSSLYDLDNLEVTWVSNEEFDEPGSVFHFSLK</sequence>
<evidence type="ECO:0000313" key="5">
    <source>
        <dbReference type="EMBL" id="HIU45281.1"/>
    </source>
</evidence>
<dbReference type="InterPro" id="IPR052193">
    <property type="entry name" value="Peptidase_C59"/>
</dbReference>
<comment type="caution">
    <text evidence="5">The sequence shown here is derived from an EMBL/GenBank/DDBJ whole genome shotgun (WGS) entry which is preliminary data.</text>
</comment>
<keyword evidence="2 5" id="KW-0378">Hydrolase</keyword>
<reference evidence="5" key="1">
    <citation type="submission" date="2020-10" db="EMBL/GenBank/DDBJ databases">
        <authorList>
            <person name="Gilroy R."/>
        </authorList>
    </citation>
    <scope>NUCLEOTIDE SEQUENCE</scope>
    <source>
        <strain evidence="5">ChiGjej1B1-22543</strain>
    </source>
</reference>
<comment type="similarity">
    <text evidence="1">Belongs to the peptidase C59 family.</text>
</comment>
<keyword evidence="3" id="KW-1133">Transmembrane helix</keyword>
<dbReference type="AlphaFoldDB" id="A0A9D1LNU0"/>
<dbReference type="EMBL" id="DVMV01000021">
    <property type="protein sequence ID" value="HIU45281.1"/>
    <property type="molecule type" value="Genomic_DNA"/>
</dbReference>
<evidence type="ECO:0000256" key="3">
    <source>
        <dbReference type="SAM" id="Phobius"/>
    </source>
</evidence>
<proteinExistence type="inferred from homology"/>
<dbReference type="PANTHER" id="PTHR35527">
    <property type="entry name" value="CHOLOYLGLYCINE HYDROLASE"/>
    <property type="match status" value="1"/>
</dbReference>
<gene>
    <name evidence="5" type="ORF">IAC52_03170</name>
</gene>
<dbReference type="GO" id="GO:0016787">
    <property type="term" value="F:hydrolase activity"/>
    <property type="evidence" value="ECO:0007669"/>
    <property type="project" value="UniProtKB-KW"/>
</dbReference>
<feature type="domain" description="Choloylglycine hydrolase/NAAA C-terminal" evidence="4">
    <location>
        <begin position="107"/>
        <end position="270"/>
    </location>
</feature>
<dbReference type="PANTHER" id="PTHR35527:SF2">
    <property type="entry name" value="HYDROLASE"/>
    <property type="match status" value="1"/>
</dbReference>
<dbReference type="Proteomes" id="UP000824070">
    <property type="component" value="Unassembled WGS sequence"/>
</dbReference>
<keyword evidence="3" id="KW-0472">Membrane</keyword>
<accession>A0A9D1LNU0</accession>
<dbReference type="SUPFAM" id="SSF56235">
    <property type="entry name" value="N-terminal nucleophile aminohydrolases (Ntn hydrolases)"/>
    <property type="match status" value="1"/>
</dbReference>
<dbReference type="Pfam" id="PF02275">
    <property type="entry name" value="CBAH"/>
    <property type="match status" value="1"/>
</dbReference>
<dbReference type="Gene3D" id="3.60.60.10">
    <property type="entry name" value="Penicillin V Acylase, Chain A"/>
    <property type="match status" value="1"/>
</dbReference>
<reference evidence="5" key="2">
    <citation type="journal article" date="2021" name="PeerJ">
        <title>Extensive microbial diversity within the chicken gut microbiome revealed by metagenomics and culture.</title>
        <authorList>
            <person name="Gilroy R."/>
            <person name="Ravi A."/>
            <person name="Getino M."/>
            <person name="Pursley I."/>
            <person name="Horton D.L."/>
            <person name="Alikhan N.F."/>
            <person name="Baker D."/>
            <person name="Gharbi K."/>
            <person name="Hall N."/>
            <person name="Watson M."/>
            <person name="Adriaenssens E.M."/>
            <person name="Foster-Nyarko E."/>
            <person name="Jarju S."/>
            <person name="Secka A."/>
            <person name="Antonio M."/>
            <person name="Oren A."/>
            <person name="Chaudhuri R.R."/>
            <person name="La Ragione R."/>
            <person name="Hildebrand F."/>
            <person name="Pallen M.J."/>
        </authorList>
    </citation>
    <scope>NUCLEOTIDE SEQUENCE</scope>
    <source>
        <strain evidence="5">ChiGjej1B1-22543</strain>
    </source>
</reference>
<evidence type="ECO:0000313" key="6">
    <source>
        <dbReference type="Proteomes" id="UP000824070"/>
    </source>
</evidence>
<feature type="transmembrane region" description="Helical" evidence="3">
    <location>
        <begin position="12"/>
        <end position="32"/>
    </location>
</feature>